<protein>
    <submittedName>
        <fullName evidence="1">Uncharacterized protein</fullName>
    </submittedName>
</protein>
<reference evidence="2" key="1">
    <citation type="submission" date="2015-09" db="EMBL/GenBank/DDBJ databases">
        <authorList>
            <person name="Bertelli C."/>
        </authorList>
    </citation>
    <scope>NUCLEOTIDE SEQUENCE [LARGE SCALE GENOMIC DNA]</scope>
    <source>
        <strain evidence="2">KNic</strain>
    </source>
</reference>
<evidence type="ECO:0000313" key="2">
    <source>
        <dbReference type="Proteomes" id="UP000069902"/>
    </source>
</evidence>
<keyword evidence="2" id="KW-1185">Reference proteome</keyword>
<name>A0A0U5J9Y2_9BACT</name>
<dbReference type="InParanoid" id="A0A0U5J9Y2"/>
<evidence type="ECO:0000313" key="1">
    <source>
        <dbReference type="EMBL" id="CUI16825.1"/>
    </source>
</evidence>
<organism evidence="1 2">
    <name type="scientific">Candidatus Protochlamydia naegleriophila</name>
    <dbReference type="NCBI Taxonomy" id="389348"/>
    <lineage>
        <taxon>Bacteria</taxon>
        <taxon>Pseudomonadati</taxon>
        <taxon>Chlamydiota</taxon>
        <taxon>Chlamydiia</taxon>
        <taxon>Parachlamydiales</taxon>
        <taxon>Parachlamydiaceae</taxon>
        <taxon>Candidatus Protochlamydia</taxon>
    </lineage>
</organism>
<dbReference type="AlphaFoldDB" id="A0A0U5J9Y2"/>
<accession>A0A0U5J9Y2</accession>
<dbReference type="PATRIC" id="fig|389348.3.peg.1339"/>
<dbReference type="KEGG" id="pnl:PNK_1208"/>
<gene>
    <name evidence="1" type="ORF">PNK_1208</name>
</gene>
<sequence>MNLWNWVPMNNSIFTDKLLEIEKGLHAVKSELKYENKFSQKTRRNFESTLEKIKTLVAEARPYLLETSSQDYLKASTRAIQLEKIENKLTKIKDLINAVTGKYLFFKVINKGVIPTIQRMRSEMFGDIKRAHRLPFQPGHVWERYRLRVENELNSDLLETDLSQQIEGIQILQKDIFHLLADQFQREELNQLDTVSLGGSFELQALLSHSQILSLLIQTVDDESRLKVLNTLLAQLNGALEIALKTTYTYRTHVNQPWDTLHLYLKKLAEIENLHASGKKTLASKAETEFKQSYSLSLSSCDIPKDILVNDICHDILDKIRKIAPGELEIFNLGTASHSVLIQVKNQGKGNYQYTIFNTGDGIDNHSWLRNESNIKIVKPLVIDNLSLNALSYEFIEKLVKFSVTRYTRVDDFYELHIDHLIKKSGGIRKIEAKGIPQQKSVTCSYSVVEGWINTHLTQDEILKKEELKVSLAIKKQDRIIEVLESGEKNQSRMSLLIKTSNKVSQLRPLYFSPKKRLLLESKKLKELTESYQEKLTKQKEVD</sequence>
<dbReference type="RefSeq" id="WP_059060926.1">
    <property type="nucleotide sequence ID" value="NZ_LN879502.1"/>
</dbReference>
<dbReference type="EMBL" id="LN879502">
    <property type="protein sequence ID" value="CUI16825.1"/>
    <property type="molecule type" value="Genomic_DNA"/>
</dbReference>
<dbReference type="Proteomes" id="UP000069902">
    <property type="component" value="Chromosome cPNK"/>
</dbReference>
<proteinExistence type="predicted"/>